<dbReference type="PROSITE" id="PS51833">
    <property type="entry name" value="HDOD"/>
    <property type="match status" value="1"/>
</dbReference>
<dbReference type="Pfam" id="PF00563">
    <property type="entry name" value="EAL"/>
    <property type="match status" value="1"/>
</dbReference>
<dbReference type="AlphaFoldDB" id="A0AAE3W426"/>
<dbReference type="Gene3D" id="1.10.3210.10">
    <property type="entry name" value="Hypothetical protein af1432"/>
    <property type="match status" value="1"/>
</dbReference>
<keyword evidence="4" id="KW-1185">Reference proteome</keyword>
<dbReference type="EMBL" id="JAUSUZ010000001">
    <property type="protein sequence ID" value="MDQ0367960.1"/>
    <property type="molecule type" value="Genomic_DNA"/>
</dbReference>
<feature type="domain" description="EAL" evidence="1">
    <location>
        <begin position="1"/>
        <end position="212"/>
    </location>
</feature>
<dbReference type="Proteomes" id="UP001240236">
    <property type="component" value="Unassembled WGS sequence"/>
</dbReference>
<dbReference type="RefSeq" id="WP_307242323.1">
    <property type="nucleotide sequence ID" value="NZ_JAUSUZ010000001.1"/>
</dbReference>
<name>A0AAE3W426_9ACTN</name>
<accession>A0AAE3W426</accession>
<evidence type="ECO:0000259" key="1">
    <source>
        <dbReference type="PROSITE" id="PS50883"/>
    </source>
</evidence>
<dbReference type="InterPro" id="IPR014408">
    <property type="entry name" value="dGMP_Pdiesterase_EAL/HD-GYP"/>
</dbReference>
<dbReference type="Gene3D" id="3.20.20.450">
    <property type="entry name" value="EAL domain"/>
    <property type="match status" value="1"/>
</dbReference>
<comment type="caution">
    <text evidence="3">The sequence shown here is derived from an EMBL/GenBank/DDBJ whole genome shotgun (WGS) entry which is preliminary data.</text>
</comment>
<dbReference type="SMART" id="SM00052">
    <property type="entry name" value="EAL"/>
    <property type="match status" value="1"/>
</dbReference>
<dbReference type="Pfam" id="PF08668">
    <property type="entry name" value="HDOD"/>
    <property type="match status" value="1"/>
</dbReference>
<dbReference type="SUPFAM" id="SSF109604">
    <property type="entry name" value="HD-domain/PDEase-like"/>
    <property type="match status" value="1"/>
</dbReference>
<feature type="domain" description="HDOD" evidence="2">
    <location>
        <begin position="206"/>
        <end position="390"/>
    </location>
</feature>
<dbReference type="PANTHER" id="PTHR33525">
    <property type="match status" value="1"/>
</dbReference>
<reference evidence="3 4" key="1">
    <citation type="submission" date="2023-07" db="EMBL/GenBank/DDBJ databases">
        <title>Sequencing the genomes of 1000 actinobacteria strains.</title>
        <authorList>
            <person name="Klenk H.-P."/>
        </authorList>
    </citation>
    <scope>NUCLEOTIDE SEQUENCE [LARGE SCALE GENOMIC DNA]</scope>
    <source>
        <strain evidence="3 4">DSM 44709</strain>
    </source>
</reference>
<evidence type="ECO:0000313" key="3">
    <source>
        <dbReference type="EMBL" id="MDQ0367960.1"/>
    </source>
</evidence>
<dbReference type="InterPro" id="IPR013976">
    <property type="entry name" value="HDOD"/>
</dbReference>
<sequence>MSDEPGADGDIAQSVHVGRQPIWSADRRLVGYELLFRGGMGVSGSFATSQVIVNAFTEFGLAEIAGDRLCFINMTREFLTDELPLPFGPGQAVLEVLETIVVDEELIAGVQRRREQGYAIALDDFLLDTGHERLMGLADYVKIDILNTEPDECRRIAAACRAYPEITLLAEKVENQEHLALAEELGCGLFQGYLLGRPQVLSAQALSPSKFSRIQLMAALLKQDVEINEIVSLVTQDPALSFRLLRASNSVAAGVTNRVSSVHEAVMMLGIAQVRQWVALMALSDVFDSTEGPVDAALSRARMCQLVAAELDQPMDAAFTVGLLDRVADLIDVPSDELAGQLPLSTEVSAALADQAGGLGRVLQAVRAYESGDLDSIRATGIDPNRLTTTFLAAAGWSTNAIDALYAGSGPRE</sequence>
<dbReference type="PIRSF" id="PIRSF003180">
    <property type="entry name" value="DiGMPpdiest_YuxH"/>
    <property type="match status" value="1"/>
</dbReference>
<dbReference type="InterPro" id="IPR001633">
    <property type="entry name" value="EAL_dom"/>
</dbReference>
<gene>
    <name evidence="3" type="ORF">J2S42_004629</name>
</gene>
<dbReference type="CDD" id="cd01948">
    <property type="entry name" value="EAL"/>
    <property type="match status" value="1"/>
</dbReference>
<proteinExistence type="predicted"/>
<evidence type="ECO:0000313" key="4">
    <source>
        <dbReference type="Proteomes" id="UP001240236"/>
    </source>
</evidence>
<dbReference type="InterPro" id="IPR035919">
    <property type="entry name" value="EAL_sf"/>
</dbReference>
<evidence type="ECO:0000259" key="2">
    <source>
        <dbReference type="PROSITE" id="PS51833"/>
    </source>
</evidence>
<dbReference type="PROSITE" id="PS50883">
    <property type="entry name" value="EAL"/>
    <property type="match status" value="1"/>
</dbReference>
<dbReference type="SUPFAM" id="SSF141868">
    <property type="entry name" value="EAL domain-like"/>
    <property type="match status" value="1"/>
</dbReference>
<dbReference type="InterPro" id="IPR052340">
    <property type="entry name" value="RNase_Y/CdgJ"/>
</dbReference>
<organism evidence="3 4">
    <name type="scientific">Catenuloplanes indicus</name>
    <dbReference type="NCBI Taxonomy" id="137267"/>
    <lineage>
        <taxon>Bacteria</taxon>
        <taxon>Bacillati</taxon>
        <taxon>Actinomycetota</taxon>
        <taxon>Actinomycetes</taxon>
        <taxon>Micromonosporales</taxon>
        <taxon>Micromonosporaceae</taxon>
        <taxon>Catenuloplanes</taxon>
    </lineage>
</organism>
<dbReference type="PANTHER" id="PTHR33525:SF4">
    <property type="entry name" value="CYCLIC DI-GMP PHOSPHODIESTERASE CDGJ"/>
    <property type="match status" value="1"/>
</dbReference>
<protein>
    <submittedName>
        <fullName evidence="3">EAL and modified HD-GYP domain-containing signal transduction protein</fullName>
    </submittedName>
</protein>